<keyword evidence="9" id="KW-0675">Receptor</keyword>
<keyword evidence="4 13" id="KW-0812">Transmembrane</keyword>
<feature type="chain" id="PRO_5032995600" description="EGF-like domain-containing protein" evidence="14">
    <location>
        <begin position="23"/>
        <end position="1900"/>
    </location>
</feature>
<evidence type="ECO:0000256" key="12">
    <source>
        <dbReference type="PROSITE-ProRule" id="PRU00124"/>
    </source>
</evidence>
<dbReference type="SUPFAM" id="SSF57196">
    <property type="entry name" value="EGF/Laminin"/>
    <property type="match status" value="3"/>
</dbReference>
<dbReference type="EMBL" id="CAJNOH010000028">
    <property type="protein sequence ID" value="CAF0780520.1"/>
    <property type="molecule type" value="Genomic_DNA"/>
</dbReference>
<feature type="disulfide bond" evidence="11">
    <location>
        <begin position="1700"/>
        <end position="1710"/>
    </location>
</feature>
<dbReference type="Pfam" id="PF07645">
    <property type="entry name" value="EGF_CA"/>
    <property type="match status" value="1"/>
</dbReference>
<dbReference type="InterPro" id="IPR000742">
    <property type="entry name" value="EGF"/>
</dbReference>
<dbReference type="GO" id="GO:0005886">
    <property type="term" value="C:plasma membrane"/>
    <property type="evidence" value="ECO:0007669"/>
    <property type="project" value="TreeGrafter"/>
</dbReference>
<dbReference type="CDD" id="cd00112">
    <property type="entry name" value="LDLa"/>
    <property type="match status" value="7"/>
</dbReference>
<dbReference type="InterPro" id="IPR001881">
    <property type="entry name" value="EGF-like_Ca-bd_dom"/>
</dbReference>
<dbReference type="Gene3D" id="2.10.25.10">
    <property type="entry name" value="Laminin"/>
    <property type="match status" value="3"/>
</dbReference>
<reference evidence="16" key="1">
    <citation type="submission" date="2021-02" db="EMBL/GenBank/DDBJ databases">
        <authorList>
            <person name="Nowell W R."/>
        </authorList>
    </citation>
    <scope>NUCLEOTIDE SEQUENCE</scope>
</reference>
<evidence type="ECO:0000313" key="17">
    <source>
        <dbReference type="Proteomes" id="UP000663854"/>
    </source>
</evidence>
<feature type="disulfide bond" evidence="12">
    <location>
        <begin position="39"/>
        <end position="51"/>
    </location>
</feature>
<comment type="caution">
    <text evidence="11">Lacks conserved residue(s) required for the propagation of feature annotation.</text>
</comment>
<evidence type="ECO:0000256" key="10">
    <source>
        <dbReference type="ARBA" id="ARBA00023180"/>
    </source>
</evidence>
<feature type="disulfide bond" evidence="12">
    <location>
        <begin position="816"/>
        <end position="831"/>
    </location>
</feature>
<feature type="disulfide bond" evidence="11">
    <location>
        <begin position="1721"/>
        <end position="1730"/>
    </location>
</feature>
<keyword evidence="5" id="KW-0677">Repeat</keyword>
<keyword evidence="14" id="KW-0732">Signal</keyword>
<comment type="subcellular location">
    <subcellularLocation>
        <location evidence="1">Membrane</location>
        <topology evidence="1">Single-pass membrane protein</topology>
    </subcellularLocation>
</comment>
<dbReference type="SUPFAM" id="SSF57184">
    <property type="entry name" value="Growth factor receptor domain"/>
    <property type="match status" value="1"/>
</dbReference>
<feature type="domain" description="EGF-like" evidence="15">
    <location>
        <begin position="1696"/>
        <end position="1731"/>
    </location>
</feature>
<keyword evidence="10" id="KW-0325">Glycoprotein</keyword>
<dbReference type="Gene3D" id="2.120.10.30">
    <property type="entry name" value="TolB, C-terminal domain"/>
    <property type="match status" value="2"/>
</dbReference>
<evidence type="ECO:0000256" key="8">
    <source>
        <dbReference type="ARBA" id="ARBA00023157"/>
    </source>
</evidence>
<sequence length="1900" mass="219030">MMRLILIHIFLIINSLICYAEKQEISFDDVKKFNDSIICPSYLFRCDIIQCLPYAFVCNGEYNCQDKTDEANCSTAIINNDLCNTKYSINCEQDILHSTRLVDHGIRFEYTQPIQICIKRSSVCDGVIDCRNAIDEQCTQRNPLISCSRDEYHCKITNRCIPKTWLCNGINDCLDPYASDELDCPTITVKCSSDEFTCHLKNQCVPSDAICDGIQDCVDNSDESSTICRFRHFCTHDQFTCKSTKLCIPKSNLCDTITQCHDRSDEMSCSCPIEDYVSQKLFYRCGLTDKCLPKNIECYLKHECSSILINHNNDDKDDNECPSPSSLIERPCSINNTCLEENQYCRGYFNKRCVCQSGYRMNETTGICEDINECRERLVCDHYCINTLGSYRCACHENYQLKSDKHTCILRTNTFTPAFLFGLFDNGIHKLNMTYENELGKIKEWSINNNKTLITLTNHAYLIDHDPIENYIYFVECSVPIRPIIMSCPKTRGIFRINLNQSILQKELIIDGRDYTSIQSIAVDWLHRNIYFVNTRLQSIDVCRLNGSFCRILLHQTISDYLPQRIVLYPEKGLLFYTALVKSRAHHIVRIGMDGTNLKLLFTLKTTNDIDNVNYLRPLLTFDRLAHHLYFYNGLDKIFTLNMHGDILHIQYQAIHRFHSFKIFADKIYKTFLDVDTTNRSEFRINPKHAIGTTLLGPGFIFDLNRVVQTFHNKSSRFGQGTWSLNSLHNLYYLRYSIHMNDFIIIDSNEKKVIENRCDLCEQLCFPNLINQTEITCSCAQYYSLTNDGRSCKPKCAEHFFNCQISKKCIPFYQRCDGYKDCIFTEDENNCQELTCTKPSFSCSMNKKCITNADLCNNITDCLNGEDENDIICGHFCEWPSLSTCTKKYPNLCSDVEFYCDGKCVSISHRCDEHPYCYDGADEPFDCVNVTCPYEYFKCPSSGKCIPLEKVCDNFDDCPAIDRTNGISEDETSQACNFVLNHFNNITTTTISTTTEIHITCESSDLFRCKTSNFCINRTFVCDGDLDCSDSSDEENCDDKNNISSLSIIKDYTCMNGYRCAQQRHEQYDYIPLCIRLNELCDGITQCPLGDDEHKWRCQNCTNCDPISSFCEMINRLPVCQCKNGYIKIENGSCILENNLCNWSYGTCAHANISQKNDDLDLCLKKKSTVQTSDCQCDRGYEMQKIANNYVSCVIKSNRTIDMMLNRRTSFYLNQHGSVFAPVTSSHHVIDAVLIPADDGWYLLYTEQRNGRGYIWRQKLNHILYSHNRLQNNATQIWSSSFFYFTSLEVDWIHRIVYALYDDLSSSSSSSTNGIEILHANYDYTQLIFVNRLTFSNMKTISSVNVHPLQGYLYISAYYDSQHSFIYRSLLDGSNLETFISLYQPVLSMTIDYRHPRLYVILSNGEIESYAIDSSQPWKTNLYQFKNVRPYSIDLHDDTLVVMIFNSSDSTYDEMWVEKFGKIVTDQYRKFKMPMIVRYIHEFKYPKLDTSNIIIYSISSMVKQVCSDSSCPNGHVCISTPSYQPLCIIPGKLNLCGSSCHSRGICSNGQCVCSNRTYTGDDCEMCRLTNLINVGCLHIGNDSQPPCICYLSESNRQKTPYLCTILKNDRGEIEVPCDRIISPLKRNQCSRISFLEPSCDETTHSLIYHIQTQTCICREINNKTYQCYNNGLLIINDYDNSTMCSCSLPFTGNQCQINLCQNHCQNNGRCILNGSNIICNCPNGFSGKQCQNDMCQMMNCKNNGQCFIENNKTFCRCPNGFTGEYCHIRIRLEWRKWIMIIFVCGILIFLIYGFIRYNSKIMRLKHLFSHHRLHEQIGLEINPTNVVYRYLPTQENNNHDRLLEDVLSDEIEISTSPTVVMNNSNNKTDEFLDDPFYVDEKQPIFNGDRITSRSTNTGIL</sequence>
<protein>
    <recommendedName>
        <fullName evidence="15">EGF-like domain-containing protein</fullName>
    </recommendedName>
</protein>
<keyword evidence="6 13" id="KW-1133">Transmembrane helix</keyword>
<evidence type="ECO:0000256" key="6">
    <source>
        <dbReference type="ARBA" id="ARBA00022989"/>
    </source>
</evidence>
<dbReference type="InterPro" id="IPR018097">
    <property type="entry name" value="EGF_Ca-bd_CS"/>
</dbReference>
<dbReference type="GO" id="GO:0043235">
    <property type="term" value="C:receptor complex"/>
    <property type="evidence" value="ECO:0007669"/>
    <property type="project" value="TreeGrafter"/>
</dbReference>
<dbReference type="InterPro" id="IPR009030">
    <property type="entry name" value="Growth_fac_rcpt_cys_sf"/>
</dbReference>
<feature type="signal peptide" evidence="14">
    <location>
        <begin position="1"/>
        <end position="22"/>
    </location>
</feature>
<dbReference type="SMART" id="SM00181">
    <property type="entry name" value="EGF"/>
    <property type="match status" value="8"/>
</dbReference>
<evidence type="ECO:0000256" key="3">
    <source>
        <dbReference type="ARBA" id="ARBA00022583"/>
    </source>
</evidence>
<evidence type="ECO:0000256" key="2">
    <source>
        <dbReference type="ARBA" id="ARBA00022536"/>
    </source>
</evidence>
<dbReference type="InterPro" id="IPR036055">
    <property type="entry name" value="LDL_receptor-like_sf"/>
</dbReference>
<dbReference type="InterPro" id="IPR002172">
    <property type="entry name" value="LDrepeatLR_classA_rpt"/>
</dbReference>
<feature type="domain" description="EGF-like" evidence="15">
    <location>
        <begin position="1732"/>
        <end position="1767"/>
    </location>
</feature>
<dbReference type="PROSITE" id="PS01209">
    <property type="entry name" value="LDLRA_1"/>
    <property type="match status" value="3"/>
</dbReference>
<dbReference type="InterPro" id="IPR051221">
    <property type="entry name" value="LDLR-related"/>
</dbReference>
<evidence type="ECO:0000256" key="11">
    <source>
        <dbReference type="PROSITE-ProRule" id="PRU00076"/>
    </source>
</evidence>
<dbReference type="GO" id="GO:0006897">
    <property type="term" value="P:endocytosis"/>
    <property type="evidence" value="ECO:0007669"/>
    <property type="project" value="UniProtKB-KW"/>
</dbReference>
<dbReference type="SMART" id="SM00135">
    <property type="entry name" value="LY"/>
    <property type="match status" value="2"/>
</dbReference>
<dbReference type="PROSITE" id="PS01187">
    <property type="entry name" value="EGF_CA"/>
    <property type="match status" value="1"/>
</dbReference>
<dbReference type="PROSITE" id="PS00022">
    <property type="entry name" value="EGF_1"/>
    <property type="match status" value="2"/>
</dbReference>
<keyword evidence="3" id="KW-0254">Endocytosis</keyword>
<keyword evidence="8 11" id="KW-1015">Disulfide bond</keyword>
<dbReference type="PANTHER" id="PTHR22722:SF14">
    <property type="entry name" value="MEGALIN, ISOFORM A"/>
    <property type="match status" value="1"/>
</dbReference>
<dbReference type="Gene3D" id="4.10.400.10">
    <property type="entry name" value="Low-density Lipoprotein Receptor"/>
    <property type="match status" value="9"/>
</dbReference>
<dbReference type="SUPFAM" id="SSF57424">
    <property type="entry name" value="LDL receptor-like module"/>
    <property type="match status" value="8"/>
</dbReference>
<dbReference type="InterPro" id="IPR000033">
    <property type="entry name" value="LDLR_classB_rpt"/>
</dbReference>
<dbReference type="SMART" id="SM00192">
    <property type="entry name" value="LDLa"/>
    <property type="match status" value="11"/>
</dbReference>
<evidence type="ECO:0000313" key="16">
    <source>
        <dbReference type="EMBL" id="CAF0780520.1"/>
    </source>
</evidence>
<feature type="disulfide bond" evidence="12">
    <location>
        <begin position="58"/>
        <end position="73"/>
    </location>
</feature>
<dbReference type="GO" id="GO:0005509">
    <property type="term" value="F:calcium ion binding"/>
    <property type="evidence" value="ECO:0007669"/>
    <property type="project" value="InterPro"/>
</dbReference>
<keyword evidence="2 11" id="KW-0245">EGF-like domain</keyword>
<feature type="disulfide bond" evidence="12">
    <location>
        <begin position="46"/>
        <end position="64"/>
    </location>
</feature>
<name>A0A813RFY3_9BILA</name>
<evidence type="ECO:0000256" key="7">
    <source>
        <dbReference type="ARBA" id="ARBA00023136"/>
    </source>
</evidence>
<evidence type="ECO:0000256" key="1">
    <source>
        <dbReference type="ARBA" id="ARBA00004167"/>
    </source>
</evidence>
<dbReference type="PROSITE" id="PS50026">
    <property type="entry name" value="EGF_3"/>
    <property type="match status" value="2"/>
</dbReference>
<feature type="disulfide bond" evidence="11">
    <location>
        <begin position="1757"/>
        <end position="1766"/>
    </location>
</feature>
<evidence type="ECO:0000259" key="15">
    <source>
        <dbReference type="PROSITE" id="PS50026"/>
    </source>
</evidence>
<evidence type="ECO:0000256" key="4">
    <source>
        <dbReference type="ARBA" id="ARBA00022692"/>
    </source>
</evidence>
<evidence type="ECO:0000256" key="13">
    <source>
        <dbReference type="SAM" id="Phobius"/>
    </source>
</evidence>
<dbReference type="SMART" id="SM00179">
    <property type="entry name" value="EGF_CA"/>
    <property type="match status" value="2"/>
</dbReference>
<keyword evidence="7 13" id="KW-0472">Membrane</keyword>
<comment type="caution">
    <text evidence="16">The sequence shown here is derived from an EMBL/GenBank/DDBJ whole genome shotgun (WGS) entry which is preliminary data.</text>
</comment>
<evidence type="ECO:0000256" key="14">
    <source>
        <dbReference type="SAM" id="SignalP"/>
    </source>
</evidence>
<feature type="disulfide bond" evidence="12">
    <location>
        <begin position="254"/>
        <end position="269"/>
    </location>
</feature>
<dbReference type="PANTHER" id="PTHR22722">
    <property type="entry name" value="LOW-DENSITY LIPOPROTEIN RECEPTOR-RELATED PROTEIN 2-RELATED"/>
    <property type="match status" value="1"/>
</dbReference>
<proteinExistence type="predicted"/>
<evidence type="ECO:0000256" key="5">
    <source>
        <dbReference type="ARBA" id="ARBA00022737"/>
    </source>
</evidence>
<dbReference type="Pfam" id="PF00057">
    <property type="entry name" value="Ldl_recept_a"/>
    <property type="match status" value="6"/>
</dbReference>
<dbReference type="InterPro" id="IPR023415">
    <property type="entry name" value="LDLR_class-A_CS"/>
</dbReference>
<dbReference type="Proteomes" id="UP000663854">
    <property type="component" value="Unassembled WGS sequence"/>
</dbReference>
<organism evidence="16 17">
    <name type="scientific">Rotaria sordida</name>
    <dbReference type="NCBI Taxonomy" id="392033"/>
    <lineage>
        <taxon>Eukaryota</taxon>
        <taxon>Metazoa</taxon>
        <taxon>Spiralia</taxon>
        <taxon>Gnathifera</taxon>
        <taxon>Rotifera</taxon>
        <taxon>Eurotatoria</taxon>
        <taxon>Bdelloidea</taxon>
        <taxon>Philodinida</taxon>
        <taxon>Philodinidae</taxon>
        <taxon>Rotaria</taxon>
    </lineage>
</organism>
<dbReference type="PROSITE" id="PS01186">
    <property type="entry name" value="EGF_2"/>
    <property type="match status" value="2"/>
</dbReference>
<evidence type="ECO:0000256" key="9">
    <source>
        <dbReference type="ARBA" id="ARBA00023170"/>
    </source>
</evidence>
<dbReference type="InterPro" id="IPR049883">
    <property type="entry name" value="NOTCH1_EGF-like"/>
</dbReference>
<feature type="transmembrane region" description="Helical" evidence="13">
    <location>
        <begin position="1777"/>
        <end position="1795"/>
    </location>
</feature>
<gene>
    <name evidence="16" type="ORF">PYM288_LOCUS3594</name>
</gene>
<dbReference type="PROSITE" id="PS50068">
    <property type="entry name" value="LDLRA_2"/>
    <property type="match status" value="11"/>
</dbReference>
<dbReference type="PRINTS" id="PR00261">
    <property type="entry name" value="LDLRECEPTOR"/>
</dbReference>
<feature type="disulfide bond" evidence="12">
    <location>
        <begin position="1022"/>
        <end position="1037"/>
    </location>
</feature>
<dbReference type="InterPro" id="IPR011042">
    <property type="entry name" value="6-blade_b-propeller_TolB-like"/>
</dbReference>
<accession>A0A813RFY3</accession>
<dbReference type="SUPFAM" id="SSF63825">
    <property type="entry name" value="YWTD domain"/>
    <property type="match status" value="2"/>
</dbReference>